<dbReference type="InterPro" id="IPR002661">
    <property type="entry name" value="Ribosome_recyc_fac"/>
</dbReference>
<evidence type="ECO:0000256" key="1">
    <source>
        <dbReference type="ARBA" id="ARBA00004496"/>
    </source>
</evidence>
<keyword evidence="3 6" id="KW-0963">Cytoplasm</keyword>
<dbReference type="HAMAP" id="MF_00040">
    <property type="entry name" value="RRF"/>
    <property type="match status" value="1"/>
</dbReference>
<evidence type="ECO:0000256" key="7">
    <source>
        <dbReference type="SAM" id="Coils"/>
    </source>
</evidence>
<comment type="function">
    <text evidence="5 6">Responsible for the release of ribosomes from messenger RNA at the termination of protein biosynthesis. May increase the efficiency of translation by recycling ribosomes from one round of translation to another.</text>
</comment>
<dbReference type="FunFam" id="3.30.1360.40:FF:000001">
    <property type="entry name" value="Ribosome-recycling factor"/>
    <property type="match status" value="1"/>
</dbReference>
<evidence type="ECO:0000259" key="8">
    <source>
        <dbReference type="Pfam" id="PF01765"/>
    </source>
</evidence>
<keyword evidence="7" id="KW-0175">Coiled coil</keyword>
<dbReference type="NCBIfam" id="TIGR00496">
    <property type="entry name" value="frr"/>
    <property type="match status" value="1"/>
</dbReference>
<feature type="domain" description="Ribosome recycling factor" evidence="8">
    <location>
        <begin position="22"/>
        <end position="185"/>
    </location>
</feature>
<dbReference type="EMBL" id="CABFVA020000004">
    <property type="protein sequence ID" value="VVM04504.1"/>
    <property type="molecule type" value="Genomic_DNA"/>
</dbReference>
<evidence type="ECO:0000256" key="4">
    <source>
        <dbReference type="ARBA" id="ARBA00022917"/>
    </source>
</evidence>
<organism evidence="9 10">
    <name type="scientific">Methylacidimicrobium tartarophylax</name>
    <dbReference type="NCBI Taxonomy" id="1041768"/>
    <lineage>
        <taxon>Bacteria</taxon>
        <taxon>Pseudomonadati</taxon>
        <taxon>Verrucomicrobiota</taxon>
        <taxon>Methylacidimicrobium</taxon>
    </lineage>
</organism>
<dbReference type="InterPro" id="IPR023584">
    <property type="entry name" value="Ribosome_recyc_fac_dom"/>
</dbReference>
<dbReference type="AlphaFoldDB" id="A0A5E6M581"/>
<dbReference type="InterPro" id="IPR036191">
    <property type="entry name" value="RRF_sf"/>
</dbReference>
<keyword evidence="4 6" id="KW-0648">Protein biosynthesis</keyword>
<feature type="coiled-coil region" evidence="7">
    <location>
        <begin position="141"/>
        <end position="168"/>
    </location>
</feature>
<dbReference type="FunFam" id="1.10.132.20:FF:000001">
    <property type="entry name" value="Ribosome-recycling factor"/>
    <property type="match status" value="1"/>
</dbReference>
<accession>A0A5E6M581</accession>
<evidence type="ECO:0000313" key="10">
    <source>
        <dbReference type="Proteomes" id="UP000334923"/>
    </source>
</evidence>
<evidence type="ECO:0000256" key="6">
    <source>
        <dbReference type="HAMAP-Rule" id="MF_00040"/>
    </source>
</evidence>
<dbReference type="GO" id="GO:0043023">
    <property type="term" value="F:ribosomal large subunit binding"/>
    <property type="evidence" value="ECO:0007669"/>
    <property type="project" value="TreeGrafter"/>
</dbReference>
<dbReference type="Proteomes" id="UP000334923">
    <property type="component" value="Unassembled WGS sequence"/>
</dbReference>
<dbReference type="Pfam" id="PF01765">
    <property type="entry name" value="RRF"/>
    <property type="match status" value="1"/>
</dbReference>
<protein>
    <recommendedName>
        <fullName evidence="6">Ribosome-recycling factor</fullName>
        <shortName evidence="6">RRF</shortName>
    </recommendedName>
    <alternativeName>
        <fullName evidence="6">Ribosome-releasing factor</fullName>
    </alternativeName>
</protein>
<dbReference type="GO" id="GO:0005737">
    <property type="term" value="C:cytoplasm"/>
    <property type="evidence" value="ECO:0007669"/>
    <property type="project" value="UniProtKB-SubCell"/>
</dbReference>
<dbReference type="OrthoDB" id="9804006at2"/>
<dbReference type="CDD" id="cd00520">
    <property type="entry name" value="RRF"/>
    <property type="match status" value="1"/>
</dbReference>
<evidence type="ECO:0000313" key="9">
    <source>
        <dbReference type="EMBL" id="VVM04504.1"/>
    </source>
</evidence>
<evidence type="ECO:0000256" key="3">
    <source>
        <dbReference type="ARBA" id="ARBA00022490"/>
    </source>
</evidence>
<reference evidence="9 10" key="1">
    <citation type="submission" date="2019-09" db="EMBL/GenBank/DDBJ databases">
        <authorList>
            <person name="Cremers G."/>
        </authorList>
    </citation>
    <scope>NUCLEOTIDE SEQUENCE [LARGE SCALE GENOMIC DNA]</scope>
    <source>
        <strain evidence="9">4A</strain>
    </source>
</reference>
<comment type="similarity">
    <text evidence="2 6">Belongs to the RRF family.</text>
</comment>
<gene>
    <name evidence="6 9" type="primary">frr</name>
    <name evidence="9" type="ORF">MAMT_00134</name>
</gene>
<dbReference type="PANTHER" id="PTHR20982:SF3">
    <property type="entry name" value="MITOCHONDRIAL RIBOSOME RECYCLING FACTOR PSEUDO 1"/>
    <property type="match status" value="1"/>
</dbReference>
<proteinExistence type="inferred from homology"/>
<dbReference type="PANTHER" id="PTHR20982">
    <property type="entry name" value="RIBOSOME RECYCLING FACTOR"/>
    <property type="match status" value="1"/>
</dbReference>
<evidence type="ECO:0000256" key="5">
    <source>
        <dbReference type="ARBA" id="ARBA00025050"/>
    </source>
</evidence>
<evidence type="ECO:0000256" key="2">
    <source>
        <dbReference type="ARBA" id="ARBA00005912"/>
    </source>
</evidence>
<dbReference type="GO" id="GO:0006415">
    <property type="term" value="P:translational termination"/>
    <property type="evidence" value="ECO:0007669"/>
    <property type="project" value="UniProtKB-UniRule"/>
</dbReference>
<dbReference type="RefSeq" id="WP_142659020.1">
    <property type="nucleotide sequence ID" value="NZ_CABFVA020000004.1"/>
</dbReference>
<dbReference type="SUPFAM" id="SSF55194">
    <property type="entry name" value="Ribosome recycling factor, RRF"/>
    <property type="match status" value="1"/>
</dbReference>
<dbReference type="Gene3D" id="3.30.1360.40">
    <property type="match status" value="1"/>
</dbReference>
<sequence>MSSFDEILFRTEERMEKAIEHLREEFASVRSGKASPELVANISVEAYGSPMRLRELAAITVPDAHLLLVQPWDPTVVDAVRKALEEAKIGINPIVDGKLIRLPVPPLSEERRHELIRVVRKIAEEGRVALRGVRRHGLEEAKAFQKESDVSEDDLTRAEKEVQKLTDRFSGEVDRLLQVKEGELLKV</sequence>
<keyword evidence="10" id="KW-1185">Reference proteome</keyword>
<comment type="subcellular location">
    <subcellularLocation>
        <location evidence="1 6">Cytoplasm</location>
    </subcellularLocation>
</comment>
<dbReference type="Gene3D" id="1.10.132.20">
    <property type="entry name" value="Ribosome-recycling factor"/>
    <property type="match status" value="1"/>
</dbReference>
<name>A0A5E6M581_9BACT</name>